<protein>
    <recommendedName>
        <fullName evidence="4">VHS domain-containing protein</fullName>
    </recommendedName>
</protein>
<dbReference type="PANTHER" id="PTHR21514:SF0">
    <property type="entry name" value="AP-4 COMPLEX ACCESSORY SUBUNIT TEPSIN"/>
    <property type="match status" value="1"/>
</dbReference>
<dbReference type="Proteomes" id="UP000639772">
    <property type="component" value="Chromosome 3"/>
</dbReference>
<dbReference type="GO" id="GO:0032588">
    <property type="term" value="C:trans-Golgi network membrane"/>
    <property type="evidence" value="ECO:0007669"/>
    <property type="project" value="TreeGrafter"/>
</dbReference>
<gene>
    <name evidence="2" type="ORF">HPP92_007971</name>
</gene>
<organism evidence="2 3">
    <name type="scientific">Vanilla planifolia</name>
    <name type="common">Vanilla</name>
    <dbReference type="NCBI Taxonomy" id="51239"/>
    <lineage>
        <taxon>Eukaryota</taxon>
        <taxon>Viridiplantae</taxon>
        <taxon>Streptophyta</taxon>
        <taxon>Embryophyta</taxon>
        <taxon>Tracheophyta</taxon>
        <taxon>Spermatophyta</taxon>
        <taxon>Magnoliopsida</taxon>
        <taxon>Liliopsida</taxon>
        <taxon>Asparagales</taxon>
        <taxon>Orchidaceae</taxon>
        <taxon>Vanilloideae</taxon>
        <taxon>Vanilleae</taxon>
        <taxon>Vanilla</taxon>
    </lineage>
</organism>
<dbReference type="InterPro" id="IPR039273">
    <property type="entry name" value="TEPSIN"/>
</dbReference>
<evidence type="ECO:0000313" key="3">
    <source>
        <dbReference type="Proteomes" id="UP000639772"/>
    </source>
</evidence>
<dbReference type="AlphaFoldDB" id="A0A835VB72"/>
<reference evidence="2 3" key="1">
    <citation type="journal article" date="2020" name="Nat. Food">
        <title>A phased Vanilla planifolia genome enables genetic improvement of flavour and production.</title>
        <authorList>
            <person name="Hasing T."/>
            <person name="Tang H."/>
            <person name="Brym M."/>
            <person name="Khazi F."/>
            <person name="Huang T."/>
            <person name="Chambers A.H."/>
        </authorList>
    </citation>
    <scope>NUCLEOTIDE SEQUENCE [LARGE SCALE GENOMIC DNA]</scope>
    <source>
        <tissue evidence="2">Leaf</tissue>
    </source>
</reference>
<feature type="region of interest" description="Disordered" evidence="1">
    <location>
        <begin position="86"/>
        <end position="132"/>
    </location>
</feature>
<sequence length="387" mass="42377">MLESIVGQGVSHHKSCWKVRMKAICVLESILRKKGDDDYCSIIASYFSENTELLIKCCELPQSSLREKASKVLCLLGGEQLSETANELEATEGKPRPVSTVQLPDLIDTGDTYDEEDSNQTTVDPSSGDLMSGPSFSNDLLDVAPISDSNINRNKNEDDPFADVSFHVSDEKHKDIFSGLTVDDSKADQLTRAENKSELFVELNSGHTQSENKENLHDLMARFSLSGQNNFNTRTRGIGFQGTDISHGSVQQSHGPSDMTFNGMHGSNAFYPMAAMQYNMQPNFMFNPALSTQPMNYGAMGGPMGAFIAQQQLVFQNAMNVNSGCGNVAGITTEGGHSSPLPDIFHLSNNPVQNCSTVLNNTKKEDTKAFDFISEHVSAARDPKRIR</sequence>
<dbReference type="PANTHER" id="PTHR21514">
    <property type="entry name" value="AP-4 COMPLEX ACCESSORY SUBUNIT TEPSIN"/>
    <property type="match status" value="1"/>
</dbReference>
<accession>A0A835VB72</accession>
<dbReference type="EMBL" id="JADCNM010000003">
    <property type="protein sequence ID" value="KAG0491108.1"/>
    <property type="molecule type" value="Genomic_DNA"/>
</dbReference>
<evidence type="ECO:0000313" key="2">
    <source>
        <dbReference type="EMBL" id="KAG0491108.1"/>
    </source>
</evidence>
<evidence type="ECO:0008006" key="4">
    <source>
        <dbReference type="Google" id="ProtNLM"/>
    </source>
</evidence>
<name>A0A835VB72_VANPL</name>
<evidence type="ECO:0000256" key="1">
    <source>
        <dbReference type="SAM" id="MobiDB-lite"/>
    </source>
</evidence>
<comment type="caution">
    <text evidence="2">The sequence shown here is derived from an EMBL/GenBank/DDBJ whole genome shotgun (WGS) entry which is preliminary data.</text>
</comment>
<proteinExistence type="predicted"/>
<dbReference type="OrthoDB" id="118154at2759"/>